<evidence type="ECO:0000256" key="5">
    <source>
        <dbReference type="ARBA" id="ARBA00023242"/>
    </source>
</evidence>
<evidence type="ECO:0000256" key="2">
    <source>
        <dbReference type="ARBA" id="ARBA00022491"/>
    </source>
</evidence>
<feature type="region of interest" description="Disordered" evidence="6">
    <location>
        <begin position="352"/>
        <end position="383"/>
    </location>
</feature>
<evidence type="ECO:0000256" key="1">
    <source>
        <dbReference type="ARBA" id="ARBA00004123"/>
    </source>
</evidence>
<sequence>MQDMQDAAEALLSLRGEIEIRAESSNSSALSEGERNAVQTLILSALFMPKTAESKTPSRRQSSPETPPNTPIPKTETLVCKYCRGINYYKSRDQLNSTQEINVLKKLESLCKESGSQTNQQDRTKACDASTQTGDSAPEADSTLEDMLSIKITPVKSERIVTSPSTSKSSYKTPKSPNIKRKREHANESASVRRQSSHVRNSISSYVESDFESPKKKPKKNVTSHGIRIYNKKPLKIKNKTNLNSDLVAIGDGHALVPNRLLKHMDWTSYTNATRKLLRAVFSRSVLATHSLTGKPSPAFPNKPAKKQLNPMLVNDIVQTVVDNCRVPESVVRTSITTKCADESKMLRSRMRKNKRDCDIIDRENISPSDSKTDDSDDSFYSD</sequence>
<evidence type="ECO:0000256" key="3">
    <source>
        <dbReference type="ARBA" id="ARBA00023015"/>
    </source>
</evidence>
<dbReference type="GO" id="GO:0003677">
    <property type="term" value="F:DNA binding"/>
    <property type="evidence" value="ECO:0007669"/>
    <property type="project" value="InterPro"/>
</dbReference>
<protein>
    <recommendedName>
        <fullName evidence="7">BEN domain-containing protein</fullName>
    </recommendedName>
</protein>
<feature type="compositionally biased region" description="Polar residues" evidence="6">
    <location>
        <begin position="188"/>
        <end position="207"/>
    </location>
</feature>
<dbReference type="SMART" id="SM01025">
    <property type="entry name" value="BEN"/>
    <property type="match status" value="1"/>
</dbReference>
<dbReference type="PROSITE" id="PS51457">
    <property type="entry name" value="BEN"/>
    <property type="match status" value="1"/>
</dbReference>
<dbReference type="GO" id="GO:0003714">
    <property type="term" value="F:transcription corepressor activity"/>
    <property type="evidence" value="ECO:0007669"/>
    <property type="project" value="InterPro"/>
</dbReference>
<evidence type="ECO:0000313" key="8">
    <source>
        <dbReference type="EMBL" id="KPI99887.1"/>
    </source>
</evidence>
<dbReference type="PANTHER" id="PTHR35346">
    <property type="entry name" value="BEN DOMAIN-CONTAINING PROTEIN 6"/>
    <property type="match status" value="1"/>
</dbReference>
<gene>
    <name evidence="8" type="ORF">RR46_04861</name>
</gene>
<dbReference type="EMBL" id="KQ459562">
    <property type="protein sequence ID" value="KPI99887.1"/>
    <property type="molecule type" value="Genomic_DNA"/>
</dbReference>
<dbReference type="InterPro" id="IPR018379">
    <property type="entry name" value="BEN_domain"/>
</dbReference>
<evidence type="ECO:0000256" key="4">
    <source>
        <dbReference type="ARBA" id="ARBA00023163"/>
    </source>
</evidence>
<reference evidence="8 9" key="1">
    <citation type="journal article" date="2015" name="Nat. Commun.">
        <title>Outbred genome sequencing and CRISPR/Cas9 gene editing in butterflies.</title>
        <authorList>
            <person name="Li X."/>
            <person name="Fan D."/>
            <person name="Zhang W."/>
            <person name="Liu G."/>
            <person name="Zhang L."/>
            <person name="Zhao L."/>
            <person name="Fang X."/>
            <person name="Chen L."/>
            <person name="Dong Y."/>
            <person name="Chen Y."/>
            <person name="Ding Y."/>
            <person name="Zhao R."/>
            <person name="Feng M."/>
            <person name="Zhu Y."/>
            <person name="Feng Y."/>
            <person name="Jiang X."/>
            <person name="Zhu D."/>
            <person name="Xiang H."/>
            <person name="Feng X."/>
            <person name="Li S."/>
            <person name="Wang J."/>
            <person name="Zhang G."/>
            <person name="Kronforst M.R."/>
            <person name="Wang W."/>
        </authorList>
    </citation>
    <scope>NUCLEOTIDE SEQUENCE [LARGE SCALE GENOMIC DNA]</scope>
    <source>
        <strain evidence="8">Ya'a_city_454_Px</strain>
        <tissue evidence="8">Whole body</tissue>
    </source>
</reference>
<feature type="region of interest" description="Disordered" evidence="6">
    <location>
        <begin position="51"/>
        <end position="75"/>
    </location>
</feature>
<accession>A0A194Q2V1</accession>
<evidence type="ECO:0000256" key="6">
    <source>
        <dbReference type="SAM" id="MobiDB-lite"/>
    </source>
</evidence>
<dbReference type="Pfam" id="PF10523">
    <property type="entry name" value="BEN"/>
    <property type="match status" value="1"/>
</dbReference>
<feature type="domain" description="BEN" evidence="7">
    <location>
        <begin position="226"/>
        <end position="347"/>
    </location>
</feature>
<proteinExistence type="predicted"/>
<name>A0A194Q2V1_PAPXU</name>
<evidence type="ECO:0000313" key="9">
    <source>
        <dbReference type="Proteomes" id="UP000053268"/>
    </source>
</evidence>
<evidence type="ECO:0000259" key="7">
    <source>
        <dbReference type="PROSITE" id="PS51457"/>
    </source>
</evidence>
<dbReference type="Proteomes" id="UP000053268">
    <property type="component" value="Unassembled WGS sequence"/>
</dbReference>
<keyword evidence="9" id="KW-1185">Reference proteome</keyword>
<organism evidence="8 9">
    <name type="scientific">Papilio xuthus</name>
    <name type="common">Asian swallowtail butterfly</name>
    <dbReference type="NCBI Taxonomy" id="66420"/>
    <lineage>
        <taxon>Eukaryota</taxon>
        <taxon>Metazoa</taxon>
        <taxon>Ecdysozoa</taxon>
        <taxon>Arthropoda</taxon>
        <taxon>Hexapoda</taxon>
        <taxon>Insecta</taxon>
        <taxon>Pterygota</taxon>
        <taxon>Neoptera</taxon>
        <taxon>Endopterygota</taxon>
        <taxon>Lepidoptera</taxon>
        <taxon>Glossata</taxon>
        <taxon>Ditrysia</taxon>
        <taxon>Papilionoidea</taxon>
        <taxon>Papilionidae</taxon>
        <taxon>Papilioninae</taxon>
        <taxon>Papilio</taxon>
    </lineage>
</organism>
<dbReference type="GO" id="GO:0005634">
    <property type="term" value="C:nucleus"/>
    <property type="evidence" value="ECO:0007669"/>
    <property type="project" value="UniProtKB-SubCell"/>
</dbReference>
<dbReference type="Gene3D" id="1.10.10.2590">
    <property type="entry name" value="BEN domain"/>
    <property type="match status" value="1"/>
</dbReference>
<dbReference type="InterPro" id="IPR037496">
    <property type="entry name" value="BEND6-like"/>
</dbReference>
<feature type="region of interest" description="Disordered" evidence="6">
    <location>
        <begin position="114"/>
        <end position="224"/>
    </location>
</feature>
<dbReference type="AlphaFoldDB" id="A0A194Q2V1"/>
<keyword evidence="3" id="KW-0805">Transcription regulation</keyword>
<comment type="subcellular location">
    <subcellularLocation>
        <location evidence="1">Nucleus</location>
    </subcellularLocation>
</comment>
<dbReference type="GO" id="GO:0045746">
    <property type="term" value="P:negative regulation of Notch signaling pathway"/>
    <property type="evidence" value="ECO:0007669"/>
    <property type="project" value="InterPro"/>
</dbReference>
<keyword evidence="5" id="KW-0539">Nucleus</keyword>
<feature type="compositionally biased region" description="Low complexity" evidence="6">
    <location>
        <begin position="162"/>
        <end position="177"/>
    </location>
</feature>
<keyword evidence="2" id="KW-0678">Repressor</keyword>
<feature type="compositionally biased region" description="Basic and acidic residues" evidence="6">
    <location>
        <begin position="356"/>
        <end position="365"/>
    </location>
</feature>
<dbReference type="GO" id="GO:0045666">
    <property type="term" value="P:positive regulation of neuron differentiation"/>
    <property type="evidence" value="ECO:0007669"/>
    <property type="project" value="InterPro"/>
</dbReference>
<dbReference type="PANTHER" id="PTHR35346:SF1">
    <property type="entry name" value="BEN DOMAIN-CONTAINING PROTEIN 6"/>
    <property type="match status" value="1"/>
</dbReference>
<keyword evidence="4" id="KW-0804">Transcription</keyword>